<evidence type="ECO:0000313" key="2">
    <source>
        <dbReference type="Proteomes" id="UP001162164"/>
    </source>
</evidence>
<keyword evidence="2" id="KW-1185">Reference proteome</keyword>
<gene>
    <name evidence="1" type="ORF">NQ317_016491</name>
</gene>
<organism evidence="1 2">
    <name type="scientific">Molorchus minor</name>
    <dbReference type="NCBI Taxonomy" id="1323400"/>
    <lineage>
        <taxon>Eukaryota</taxon>
        <taxon>Metazoa</taxon>
        <taxon>Ecdysozoa</taxon>
        <taxon>Arthropoda</taxon>
        <taxon>Hexapoda</taxon>
        <taxon>Insecta</taxon>
        <taxon>Pterygota</taxon>
        <taxon>Neoptera</taxon>
        <taxon>Endopterygota</taxon>
        <taxon>Coleoptera</taxon>
        <taxon>Polyphaga</taxon>
        <taxon>Cucujiformia</taxon>
        <taxon>Chrysomeloidea</taxon>
        <taxon>Cerambycidae</taxon>
        <taxon>Lamiinae</taxon>
        <taxon>Monochamini</taxon>
        <taxon>Molorchus</taxon>
    </lineage>
</organism>
<evidence type="ECO:0000313" key="1">
    <source>
        <dbReference type="EMBL" id="KAJ8976892.1"/>
    </source>
</evidence>
<dbReference type="Proteomes" id="UP001162164">
    <property type="component" value="Unassembled WGS sequence"/>
</dbReference>
<accession>A0ABQ9JGT3</accession>
<dbReference type="EMBL" id="JAPWTJ010000613">
    <property type="protein sequence ID" value="KAJ8976892.1"/>
    <property type="molecule type" value="Genomic_DNA"/>
</dbReference>
<reference evidence="1" key="1">
    <citation type="journal article" date="2023" name="Insect Mol. Biol.">
        <title>Genome sequencing provides insights into the evolution of gene families encoding plant cell wall-degrading enzymes in longhorned beetles.</title>
        <authorList>
            <person name="Shin N.R."/>
            <person name="Okamura Y."/>
            <person name="Kirsch R."/>
            <person name="Pauchet Y."/>
        </authorList>
    </citation>
    <scope>NUCLEOTIDE SEQUENCE</scope>
    <source>
        <strain evidence="1">MMC_N1</strain>
    </source>
</reference>
<name>A0ABQ9JGT3_9CUCU</name>
<comment type="caution">
    <text evidence="1">The sequence shown here is derived from an EMBL/GenBank/DDBJ whole genome shotgun (WGS) entry which is preliminary data.</text>
</comment>
<proteinExistence type="predicted"/>
<sequence length="81" mass="9500">MYKPEKHVTSPMTYLTAFQKRLENIADKHPRTILIENTLQSPRHEINQIFHVGDILNSEEFLFVEVLYIVNPTRDILGSTF</sequence>
<protein>
    <submittedName>
        <fullName evidence="1">Uncharacterized protein</fullName>
    </submittedName>
</protein>